<keyword evidence="2" id="KW-0812">Transmembrane</keyword>
<evidence type="ECO:0000256" key="1">
    <source>
        <dbReference type="SAM" id="MobiDB-lite"/>
    </source>
</evidence>
<dbReference type="AlphaFoldDB" id="A0A835WCG0"/>
<feature type="compositionally biased region" description="Polar residues" evidence="1">
    <location>
        <begin position="1"/>
        <end position="10"/>
    </location>
</feature>
<feature type="region of interest" description="Disordered" evidence="1">
    <location>
        <begin position="1"/>
        <end position="27"/>
    </location>
</feature>
<keyword evidence="4" id="KW-1185">Reference proteome</keyword>
<comment type="caution">
    <text evidence="3">The sequence shown here is derived from an EMBL/GenBank/DDBJ whole genome shotgun (WGS) entry which is preliminary data.</text>
</comment>
<evidence type="ECO:0000313" key="4">
    <source>
        <dbReference type="Proteomes" id="UP000650467"/>
    </source>
</evidence>
<evidence type="ECO:0000256" key="2">
    <source>
        <dbReference type="SAM" id="Phobius"/>
    </source>
</evidence>
<keyword evidence="2" id="KW-1133">Transmembrane helix</keyword>
<dbReference type="OrthoDB" id="544345at2759"/>
<accession>A0A835WCG0</accession>
<protein>
    <submittedName>
        <fullName evidence="3">Uncharacterized protein</fullName>
    </submittedName>
</protein>
<name>A0A835WCG0_CHLIN</name>
<proteinExistence type="predicted"/>
<keyword evidence="2" id="KW-0472">Membrane</keyword>
<sequence>MACMRSTLSTRALGGGSRLPACAPRLPSSRTPLPLRKQVVQAKRATDADEKLIEEMKRAAEKGDMLEGGVAEVGVKVGLIVAIVGLVVVIGYLGAPVVENTLGIFPRAS</sequence>
<dbReference type="EMBL" id="JAEHOC010000002">
    <property type="protein sequence ID" value="KAG2444865.1"/>
    <property type="molecule type" value="Genomic_DNA"/>
</dbReference>
<organism evidence="3 4">
    <name type="scientific">Chlamydomonas incerta</name>
    <dbReference type="NCBI Taxonomy" id="51695"/>
    <lineage>
        <taxon>Eukaryota</taxon>
        <taxon>Viridiplantae</taxon>
        <taxon>Chlorophyta</taxon>
        <taxon>core chlorophytes</taxon>
        <taxon>Chlorophyceae</taxon>
        <taxon>CS clade</taxon>
        <taxon>Chlamydomonadales</taxon>
        <taxon>Chlamydomonadaceae</taxon>
        <taxon>Chlamydomonas</taxon>
    </lineage>
</organism>
<evidence type="ECO:0000313" key="3">
    <source>
        <dbReference type="EMBL" id="KAG2444865.1"/>
    </source>
</evidence>
<feature type="transmembrane region" description="Helical" evidence="2">
    <location>
        <begin position="73"/>
        <end position="95"/>
    </location>
</feature>
<dbReference type="Proteomes" id="UP000650467">
    <property type="component" value="Unassembled WGS sequence"/>
</dbReference>
<gene>
    <name evidence="3" type="ORF">HXX76_001603</name>
</gene>
<reference evidence="3" key="1">
    <citation type="journal article" date="2020" name="bioRxiv">
        <title>Comparative genomics of Chlamydomonas.</title>
        <authorList>
            <person name="Craig R.J."/>
            <person name="Hasan A.R."/>
            <person name="Ness R.W."/>
            <person name="Keightley P.D."/>
        </authorList>
    </citation>
    <scope>NUCLEOTIDE SEQUENCE</scope>
    <source>
        <strain evidence="3">SAG 7.73</strain>
    </source>
</reference>